<dbReference type="InterPro" id="IPR023614">
    <property type="entry name" value="Porin_dom_sf"/>
</dbReference>
<gene>
    <name evidence="2" type="ORF">QO033_17555</name>
</gene>
<dbReference type="SUPFAM" id="SSF56935">
    <property type="entry name" value="Porins"/>
    <property type="match status" value="1"/>
</dbReference>
<comment type="caution">
    <text evidence="2">The sequence shown here is derived from an EMBL/GenBank/DDBJ whole genome shotgun (WGS) entry which is preliminary data.</text>
</comment>
<dbReference type="EMBL" id="JASNJD010000015">
    <property type="protein sequence ID" value="MDK3019490.1"/>
    <property type="molecule type" value="Genomic_DNA"/>
</dbReference>
<dbReference type="Proteomes" id="UP001243757">
    <property type="component" value="Unassembled WGS sequence"/>
</dbReference>
<proteinExistence type="predicted"/>
<protein>
    <recommendedName>
        <fullName evidence="4">Porin</fullName>
    </recommendedName>
</protein>
<dbReference type="Gene3D" id="2.40.160.10">
    <property type="entry name" value="Porin"/>
    <property type="match status" value="1"/>
</dbReference>
<keyword evidence="1" id="KW-0732">Signal</keyword>
<evidence type="ECO:0000256" key="1">
    <source>
        <dbReference type="SAM" id="SignalP"/>
    </source>
</evidence>
<evidence type="ECO:0008006" key="4">
    <source>
        <dbReference type="Google" id="ProtNLM"/>
    </source>
</evidence>
<accession>A0ABT7F4S5</accession>
<organism evidence="2 3">
    <name type="scientific">Pseudodonghicola flavimaris</name>
    <dbReference type="NCBI Taxonomy" id="3050036"/>
    <lineage>
        <taxon>Bacteria</taxon>
        <taxon>Pseudomonadati</taxon>
        <taxon>Pseudomonadota</taxon>
        <taxon>Alphaproteobacteria</taxon>
        <taxon>Rhodobacterales</taxon>
        <taxon>Paracoccaceae</taxon>
        <taxon>Pseudodonghicola</taxon>
    </lineage>
</organism>
<reference evidence="2 3" key="1">
    <citation type="submission" date="2023-05" db="EMBL/GenBank/DDBJ databases">
        <title>Pseudodonghicola sp. nov.</title>
        <authorList>
            <person name="Huang J."/>
        </authorList>
    </citation>
    <scope>NUCLEOTIDE SEQUENCE [LARGE SCALE GENOMIC DNA]</scope>
    <source>
        <strain evidence="2 3">IC7</strain>
    </source>
</reference>
<sequence length="341" mass="35569">MSKHLTAALLLSAPVALCAAQAQAQDAGRFTWEGSLEIGNDQVIDSDAPGNEIRDTYAIGEVNAAFALTDRVSVFGGLTWESVTDATADRSFDDMGLYLHELGLQFDLGNTVLRLGKVHPVFGSAWDTAAGFYGSYLADDYELTEMVGAFADVDLGEAGVLSFGLFYADDTVLSESAGFNRGRNDTAFGGAGNTGKLNNASVQWSKDWDDTFVQIGLRYLSAGTGDVQDEKGILAGIGHSFAGGIDVFAELAAFDGYGGTADDATYATLSAAYALGDWSLSGNFATRDVDSTGRTNIFSLGADYEFANGITMGGALAAVDDAGVDDTLFGVNVVIPFGNGA</sequence>
<name>A0ABT7F4S5_9RHOB</name>
<evidence type="ECO:0000313" key="3">
    <source>
        <dbReference type="Proteomes" id="UP001243757"/>
    </source>
</evidence>
<dbReference type="RefSeq" id="WP_284482263.1">
    <property type="nucleotide sequence ID" value="NZ_JASNJD010000015.1"/>
</dbReference>
<evidence type="ECO:0000313" key="2">
    <source>
        <dbReference type="EMBL" id="MDK3019490.1"/>
    </source>
</evidence>
<keyword evidence="3" id="KW-1185">Reference proteome</keyword>
<feature type="signal peptide" evidence="1">
    <location>
        <begin position="1"/>
        <end position="24"/>
    </location>
</feature>
<feature type="chain" id="PRO_5047373830" description="Porin" evidence="1">
    <location>
        <begin position="25"/>
        <end position="341"/>
    </location>
</feature>